<sequence>MSRNEYVELDSFESLGKEADSWSPLAKSDVSKSFSAQAIGVEARDRDNHQVSGPDVSPLISDPSSTTAKKTGSKLLALRHFALFHLPAIAGTLVLLSLYIAKIRWHNPPADALNAIQFTAKAHEALILISLGDILLHRIFHGLLHKDGGTPIGFLPSPFSLGAPLQYLVSSQLWTPIIRSNNNSRSHRITGIMIIFIALLSIGASPLSAVAMIPRQRWWDNPGVDIGRGVHVMQLNNSLYTSNLASFKPSELFDEEWSPTFWTRPSQEAFLQGLGLITMSNSGRSVNFPWTNITYNNYWTDYQYRPISLRSSGKAAITTCSMSAVAQFMGVIWRVWDDPSEEWLISAEHEPVDPTRRKKGKQPLVSVECSQSFLKDGVATFEFGSIDEKNKTISLDTKKYPILKDEVKNVTNSTTLLGYHFLNLRNSLKLPISTDILFVNSFNDTRLNDEKKAPEVGLNLCFITATWTEADNWIEFSKSNDVRSHLTFENDNALPTIRDTYDTDDFIVLEPEWMRNIASLPNRLSNKTSYEQMADYCASNGGFVELCLQKTLSLHVTDAISQMGAYVWKDEEDEKHLEPDLDVIRLGMYIKTYGYDFYGSRGIALAFAVLLLHVIIVLIHLVQILVSKHPWQGSSWDTFGDMLVLALGSRAPDETENFNEKPTKSKIWTKTLTVSGGGNEGRSQMLLRDDKGY</sequence>
<dbReference type="AlphaFoldDB" id="A0A8H4NT29"/>
<name>A0A8H4NT29_9HYPO</name>
<keyword evidence="4" id="KW-1185">Reference proteome</keyword>
<evidence type="ECO:0000256" key="1">
    <source>
        <dbReference type="SAM" id="MobiDB-lite"/>
    </source>
</evidence>
<evidence type="ECO:0000313" key="3">
    <source>
        <dbReference type="EMBL" id="KAF4446715.1"/>
    </source>
</evidence>
<dbReference type="OrthoDB" id="5342924at2759"/>
<accession>A0A8H4NT29</accession>
<keyword evidence="2" id="KW-1133">Transmembrane helix</keyword>
<gene>
    <name evidence="3" type="ORF">F53441_9648</name>
</gene>
<dbReference type="Proteomes" id="UP000605986">
    <property type="component" value="Unassembled WGS sequence"/>
</dbReference>
<keyword evidence="2" id="KW-0812">Transmembrane</keyword>
<feature type="region of interest" description="Disordered" evidence="1">
    <location>
        <begin position="45"/>
        <end position="67"/>
    </location>
</feature>
<feature type="transmembrane region" description="Helical" evidence="2">
    <location>
        <begin position="603"/>
        <end position="626"/>
    </location>
</feature>
<evidence type="ECO:0000313" key="4">
    <source>
        <dbReference type="Proteomes" id="UP000605986"/>
    </source>
</evidence>
<dbReference type="EMBL" id="JAADJG010000445">
    <property type="protein sequence ID" value="KAF4446715.1"/>
    <property type="molecule type" value="Genomic_DNA"/>
</dbReference>
<comment type="caution">
    <text evidence="3">The sequence shown here is derived from an EMBL/GenBank/DDBJ whole genome shotgun (WGS) entry which is preliminary data.</text>
</comment>
<feature type="transmembrane region" description="Helical" evidence="2">
    <location>
        <begin position="81"/>
        <end position="101"/>
    </location>
</feature>
<evidence type="ECO:0000256" key="2">
    <source>
        <dbReference type="SAM" id="Phobius"/>
    </source>
</evidence>
<keyword evidence="2" id="KW-0472">Membrane</keyword>
<protein>
    <submittedName>
        <fullName evidence="3">Uncharacterized protein</fullName>
    </submittedName>
</protein>
<feature type="transmembrane region" description="Helical" evidence="2">
    <location>
        <begin position="189"/>
        <end position="213"/>
    </location>
</feature>
<organism evidence="3 4">
    <name type="scientific">Fusarium austroafricanum</name>
    <dbReference type="NCBI Taxonomy" id="2364996"/>
    <lineage>
        <taxon>Eukaryota</taxon>
        <taxon>Fungi</taxon>
        <taxon>Dikarya</taxon>
        <taxon>Ascomycota</taxon>
        <taxon>Pezizomycotina</taxon>
        <taxon>Sordariomycetes</taxon>
        <taxon>Hypocreomycetidae</taxon>
        <taxon>Hypocreales</taxon>
        <taxon>Nectriaceae</taxon>
        <taxon>Fusarium</taxon>
        <taxon>Fusarium concolor species complex</taxon>
    </lineage>
</organism>
<proteinExistence type="predicted"/>
<reference evidence="3" key="1">
    <citation type="submission" date="2020-01" db="EMBL/GenBank/DDBJ databases">
        <title>Identification and distribution of gene clusters putatively required for synthesis of sphingolipid metabolism inhibitors in phylogenetically diverse species of the filamentous fungus Fusarium.</title>
        <authorList>
            <person name="Kim H.-S."/>
            <person name="Busman M."/>
            <person name="Brown D.W."/>
            <person name="Divon H."/>
            <person name="Uhlig S."/>
            <person name="Proctor R.H."/>
        </authorList>
    </citation>
    <scope>NUCLEOTIDE SEQUENCE</scope>
    <source>
        <strain evidence="3">NRRL 53441</strain>
    </source>
</reference>